<protein>
    <submittedName>
        <fullName evidence="2">HNH endonuclease</fullName>
    </submittedName>
</protein>
<evidence type="ECO:0000313" key="2">
    <source>
        <dbReference type="EMBL" id="QJE72878.1"/>
    </source>
</evidence>
<dbReference type="GO" id="GO:0004519">
    <property type="term" value="F:endonuclease activity"/>
    <property type="evidence" value="ECO:0007669"/>
    <property type="project" value="UniProtKB-KW"/>
</dbReference>
<name>A0A858R661_9PROT</name>
<sequence>MGMLSLPRPGKKDGTLAQRARFRQWRDYERRSVILAKQRVWKQEKYTIYDKSGVALVSFAWLTEHVRSKIMTDREALLDGKFLKLVFSVLDGKSIRACHRRWRDFILTRDGFRCFLCDAQSKLHAHHIIRKTLYPIARFDTGNGITLCKACHQALHPKFNGRPNFYEPLDAQGGENIDWMMDLFGLLAEQALEDGPGYREFHYYLSEATVSFLKRSQGFTDSTEFPGLLVYQAYLILRQPSPHIMRELLEANGFSMPSMPFLPGVTVFQQ</sequence>
<proteinExistence type="predicted"/>
<dbReference type="InterPro" id="IPR003615">
    <property type="entry name" value="HNH_nuc"/>
</dbReference>
<keyword evidence="3" id="KW-1185">Reference proteome</keyword>
<evidence type="ECO:0000313" key="3">
    <source>
        <dbReference type="Proteomes" id="UP000501891"/>
    </source>
</evidence>
<keyword evidence="2" id="KW-0378">Hydrolase</keyword>
<feature type="domain" description="HNH nuclease" evidence="1">
    <location>
        <begin position="101"/>
        <end position="153"/>
    </location>
</feature>
<gene>
    <name evidence="2" type="ORF">HHL28_07035</name>
</gene>
<organism evidence="2 3">
    <name type="scientific">Aerophototrophica crusticola</name>
    <dbReference type="NCBI Taxonomy" id="1709002"/>
    <lineage>
        <taxon>Bacteria</taxon>
        <taxon>Pseudomonadati</taxon>
        <taxon>Pseudomonadota</taxon>
        <taxon>Alphaproteobacteria</taxon>
        <taxon>Rhodospirillales</taxon>
        <taxon>Rhodospirillaceae</taxon>
        <taxon>Aerophototrophica</taxon>
    </lineage>
</organism>
<dbReference type="EMBL" id="CP051775">
    <property type="protein sequence ID" value="QJE72878.1"/>
    <property type="molecule type" value="Genomic_DNA"/>
</dbReference>
<evidence type="ECO:0000259" key="1">
    <source>
        <dbReference type="SMART" id="SM00507"/>
    </source>
</evidence>
<reference evidence="2" key="1">
    <citation type="submission" date="2020-04" db="EMBL/GenBank/DDBJ databases">
        <title>A desert anoxygenic phototrophic bacterium fixes CO2 using RubisCO under aerobic conditions.</title>
        <authorList>
            <person name="Tang K."/>
        </authorList>
    </citation>
    <scope>NUCLEOTIDE SEQUENCE [LARGE SCALE GENOMIC DNA]</scope>
    <source>
        <strain evidence="2">MIMtkB3</strain>
    </source>
</reference>
<dbReference type="CDD" id="cd00085">
    <property type="entry name" value="HNHc"/>
    <property type="match status" value="1"/>
</dbReference>
<dbReference type="Gene3D" id="1.10.30.50">
    <property type="match status" value="1"/>
</dbReference>
<accession>A0A858R661</accession>
<dbReference type="Proteomes" id="UP000501891">
    <property type="component" value="Chromosome"/>
</dbReference>
<keyword evidence="2" id="KW-0255">Endonuclease</keyword>
<dbReference type="SMART" id="SM00507">
    <property type="entry name" value="HNHc"/>
    <property type="match status" value="1"/>
</dbReference>
<dbReference type="KEGG" id="acru:HHL28_07035"/>
<dbReference type="AlphaFoldDB" id="A0A858R661"/>
<keyword evidence="2" id="KW-0540">Nuclease</keyword>